<protein>
    <submittedName>
        <fullName evidence="1">Small terminase protein</fullName>
    </submittedName>
</protein>
<organism evidence="1">
    <name type="scientific">uncultured Caudovirales phage</name>
    <dbReference type="NCBI Taxonomy" id="2100421"/>
    <lineage>
        <taxon>Viruses</taxon>
        <taxon>Duplodnaviria</taxon>
        <taxon>Heunggongvirae</taxon>
        <taxon>Uroviricota</taxon>
        <taxon>Caudoviricetes</taxon>
        <taxon>Peduoviridae</taxon>
        <taxon>Maltschvirus</taxon>
        <taxon>Maltschvirus maltsch</taxon>
    </lineage>
</organism>
<dbReference type="EMBL" id="LR796186">
    <property type="protein sequence ID" value="CAB4125519.1"/>
    <property type="molecule type" value="Genomic_DNA"/>
</dbReference>
<name>A0A6J5L076_9CAUD</name>
<gene>
    <name evidence="1" type="ORF">UFOVP58_159</name>
</gene>
<sequence length="138" mass="15517">MKIDDTLSDVFDIAPMKPISMEIITKDNQVILPKDEKIEYDYDKTRGNLHSLLEQGQEALACALEVAKSSELPRAFEVVGNLMKQLSEVNAQLLELHEKKQKIDGPAKKEEAKTVTNNSIFVGTTSDLNRMIKKLNDD</sequence>
<evidence type="ECO:0000313" key="1">
    <source>
        <dbReference type="EMBL" id="CAB4125519.1"/>
    </source>
</evidence>
<proteinExistence type="predicted"/>
<dbReference type="Gene3D" id="1.10.287.1060">
    <property type="entry name" value="ESAT-6-like"/>
    <property type="match status" value="1"/>
</dbReference>
<dbReference type="Pfam" id="PF11053">
    <property type="entry name" value="DNA_Packaging"/>
    <property type="match status" value="1"/>
</dbReference>
<dbReference type="InterPro" id="IPR020342">
    <property type="entry name" value="Phage_T4_Gp16_DNA-pack"/>
</dbReference>
<accession>A0A6J5L076</accession>
<reference evidence="1" key="1">
    <citation type="submission" date="2020-04" db="EMBL/GenBank/DDBJ databases">
        <authorList>
            <person name="Chiriac C."/>
            <person name="Salcher M."/>
            <person name="Ghai R."/>
            <person name="Kavagutti S V."/>
        </authorList>
    </citation>
    <scope>NUCLEOTIDE SEQUENCE</scope>
</reference>